<dbReference type="EMBL" id="BAAAFZ010000029">
    <property type="protein sequence ID" value="GAA0584785.1"/>
    <property type="molecule type" value="Genomic_DNA"/>
</dbReference>
<sequence>MDGAGRVNVARSVRSALAPLGSLREARLQNALERRRLSGAGATVWALLRGLLSGRPLPLQCAIFADPSGMAAAAAAAADSDVIYLDGVRTLPLLRHLRRRRPGARIVVDADDLMSRRYGELIDRKLPLSLGYLEARVPGPVARIVKSRAVARLVLGYERLALRHAERELLALADRVVLLNREEAGMLRTEADRLPARTRAAVLAIPPVVGSAARRRAPWSSPGAPLRAVFIGTDALTQNRLTIDFLLDLWQRERFPMPLVIYGRQRRPERRVPNVTWAGYVKDISDVYAPGSVLVTPSFLSGGIKTKVLEGFAHGVPVVGNSVTFEGLDLPDYPLCLDDRDALAAFLRAPANHSGAIARALKMEEECLRRDHAGPVFAARWADAVFGRRGIDPASEPRARSGFQGGAPSASRSRARATGGINDNSSDAGFAPAAGE</sequence>
<organism evidence="2 3">
    <name type="scientific">Craurococcus roseus</name>
    <dbReference type="NCBI Taxonomy" id="77585"/>
    <lineage>
        <taxon>Bacteria</taxon>
        <taxon>Pseudomonadati</taxon>
        <taxon>Pseudomonadota</taxon>
        <taxon>Alphaproteobacteria</taxon>
        <taxon>Acetobacterales</taxon>
        <taxon>Acetobacteraceae</taxon>
        <taxon>Craurococcus</taxon>
    </lineage>
</organism>
<dbReference type="Pfam" id="PF13692">
    <property type="entry name" value="Glyco_trans_1_4"/>
    <property type="match status" value="1"/>
</dbReference>
<dbReference type="Proteomes" id="UP001501588">
    <property type="component" value="Unassembled WGS sequence"/>
</dbReference>
<name>A0ABP3Q7R3_9PROT</name>
<comment type="caution">
    <text evidence="2">The sequence shown here is derived from an EMBL/GenBank/DDBJ whole genome shotgun (WGS) entry which is preliminary data.</text>
</comment>
<gene>
    <name evidence="2" type="ORF">GCM10009416_23960</name>
</gene>
<accession>A0ABP3Q7R3</accession>
<protein>
    <recommendedName>
        <fullName evidence="4">Glycosyltransferase</fullName>
    </recommendedName>
</protein>
<evidence type="ECO:0000313" key="2">
    <source>
        <dbReference type="EMBL" id="GAA0584785.1"/>
    </source>
</evidence>
<evidence type="ECO:0000313" key="3">
    <source>
        <dbReference type="Proteomes" id="UP001501588"/>
    </source>
</evidence>
<feature type="region of interest" description="Disordered" evidence="1">
    <location>
        <begin position="393"/>
        <end position="436"/>
    </location>
</feature>
<evidence type="ECO:0000256" key="1">
    <source>
        <dbReference type="SAM" id="MobiDB-lite"/>
    </source>
</evidence>
<dbReference type="Gene3D" id="3.40.50.2000">
    <property type="entry name" value="Glycogen Phosphorylase B"/>
    <property type="match status" value="1"/>
</dbReference>
<proteinExistence type="predicted"/>
<keyword evidence="3" id="KW-1185">Reference proteome</keyword>
<reference evidence="3" key="1">
    <citation type="journal article" date="2019" name="Int. J. Syst. Evol. Microbiol.">
        <title>The Global Catalogue of Microorganisms (GCM) 10K type strain sequencing project: providing services to taxonomists for standard genome sequencing and annotation.</title>
        <authorList>
            <consortium name="The Broad Institute Genomics Platform"/>
            <consortium name="The Broad Institute Genome Sequencing Center for Infectious Disease"/>
            <person name="Wu L."/>
            <person name="Ma J."/>
        </authorList>
    </citation>
    <scope>NUCLEOTIDE SEQUENCE [LARGE SCALE GENOMIC DNA]</scope>
    <source>
        <strain evidence="3">JCM 9933</strain>
    </source>
</reference>
<evidence type="ECO:0008006" key="4">
    <source>
        <dbReference type="Google" id="ProtNLM"/>
    </source>
</evidence>
<dbReference type="SUPFAM" id="SSF53756">
    <property type="entry name" value="UDP-Glycosyltransferase/glycogen phosphorylase"/>
    <property type="match status" value="1"/>
</dbReference>